<dbReference type="AlphaFoldDB" id="A0AAV5KLW1"/>
<dbReference type="GO" id="GO:0000127">
    <property type="term" value="C:transcription factor TFIIIC complex"/>
    <property type="evidence" value="ECO:0007669"/>
    <property type="project" value="InterPro"/>
</dbReference>
<dbReference type="SUPFAM" id="SSF50978">
    <property type="entry name" value="WD40 repeat-like"/>
    <property type="match status" value="1"/>
</dbReference>
<organism evidence="1 2">
    <name type="scientific">Rubroshorea leprosula</name>
    <dbReference type="NCBI Taxonomy" id="152421"/>
    <lineage>
        <taxon>Eukaryota</taxon>
        <taxon>Viridiplantae</taxon>
        <taxon>Streptophyta</taxon>
        <taxon>Embryophyta</taxon>
        <taxon>Tracheophyta</taxon>
        <taxon>Spermatophyta</taxon>
        <taxon>Magnoliopsida</taxon>
        <taxon>eudicotyledons</taxon>
        <taxon>Gunneridae</taxon>
        <taxon>Pentapetalae</taxon>
        <taxon>rosids</taxon>
        <taxon>malvids</taxon>
        <taxon>Malvales</taxon>
        <taxon>Dipterocarpaceae</taxon>
        <taxon>Rubroshorea</taxon>
    </lineage>
</organism>
<evidence type="ECO:0008006" key="3">
    <source>
        <dbReference type="Google" id="ProtNLM"/>
    </source>
</evidence>
<gene>
    <name evidence="1" type="ORF">SLEP1_g34936</name>
</gene>
<name>A0AAV5KLW1_9ROSI</name>
<evidence type="ECO:0000313" key="2">
    <source>
        <dbReference type="Proteomes" id="UP001054252"/>
    </source>
</evidence>
<dbReference type="Proteomes" id="UP001054252">
    <property type="component" value="Unassembled WGS sequence"/>
</dbReference>
<proteinExistence type="predicted"/>
<dbReference type="PANTHER" id="PTHR15496:SF2">
    <property type="entry name" value="GENERAL TRANSCRIPTION FACTOR 3C POLYPEPTIDE 4"/>
    <property type="match status" value="1"/>
</dbReference>
<evidence type="ECO:0000313" key="1">
    <source>
        <dbReference type="EMBL" id="GKV25501.1"/>
    </source>
</evidence>
<comment type="caution">
    <text evidence="1">The sequence shown here is derived from an EMBL/GenBank/DDBJ whole genome shotgun (WGS) entry which is preliminary data.</text>
</comment>
<protein>
    <recommendedName>
        <fullName evidence="3">Transcription factor IIIC 90kDa subunit N-terminal domain-containing protein</fullName>
    </recommendedName>
</protein>
<reference evidence="1 2" key="1">
    <citation type="journal article" date="2021" name="Commun. Biol.">
        <title>The genome of Shorea leprosula (Dipterocarpaceae) highlights the ecological relevance of drought in aseasonal tropical rainforests.</title>
        <authorList>
            <person name="Ng K.K.S."/>
            <person name="Kobayashi M.J."/>
            <person name="Fawcett J.A."/>
            <person name="Hatakeyama M."/>
            <person name="Paape T."/>
            <person name="Ng C.H."/>
            <person name="Ang C.C."/>
            <person name="Tnah L.H."/>
            <person name="Lee C.T."/>
            <person name="Nishiyama T."/>
            <person name="Sese J."/>
            <person name="O'Brien M.J."/>
            <person name="Copetti D."/>
            <person name="Mohd Noor M.I."/>
            <person name="Ong R.C."/>
            <person name="Putra M."/>
            <person name="Sireger I.Z."/>
            <person name="Indrioko S."/>
            <person name="Kosugi Y."/>
            <person name="Izuno A."/>
            <person name="Isagi Y."/>
            <person name="Lee S.L."/>
            <person name="Shimizu K.K."/>
        </authorList>
    </citation>
    <scope>NUCLEOTIDE SEQUENCE [LARGE SCALE GENOMIC DNA]</scope>
    <source>
        <strain evidence="1">214</strain>
    </source>
</reference>
<dbReference type="EMBL" id="BPVZ01000069">
    <property type="protein sequence ID" value="GKV25501.1"/>
    <property type="molecule type" value="Genomic_DNA"/>
</dbReference>
<accession>A0AAV5KLW1</accession>
<dbReference type="GO" id="GO:0006384">
    <property type="term" value="P:transcription initiation at RNA polymerase III promoter"/>
    <property type="evidence" value="ECO:0007669"/>
    <property type="project" value="InterPro"/>
</dbReference>
<dbReference type="PANTHER" id="PTHR15496">
    <property type="entry name" value="GENERAL TRANSCRIPTION FACTOR 3C POLYPEPTIDE 4 FAMILY"/>
    <property type="match status" value="1"/>
</dbReference>
<keyword evidence="2" id="KW-1185">Reference proteome</keyword>
<dbReference type="InterPro" id="IPR036322">
    <property type="entry name" value="WD40_repeat_dom_sf"/>
</dbReference>
<sequence length="152" mass="16540">MASRFQAATLVASRSHPHSIAWSDENLIAAVASGHVVTILNAALLLRPRGLIIVHKSEPCSIGVVKEEDLLSGPLLSTCLSKGPLPCVRSISWLPIEMAPNSGCLLAICTLQGHVKLYRPPFCDFCAEWIETFDIADRLYDHLARISEQGIP</sequence>
<dbReference type="GO" id="GO:0004402">
    <property type="term" value="F:histone acetyltransferase activity"/>
    <property type="evidence" value="ECO:0007669"/>
    <property type="project" value="InterPro"/>
</dbReference>
<dbReference type="InterPro" id="IPR044230">
    <property type="entry name" value="GTF3C4"/>
</dbReference>